<reference evidence="2" key="1">
    <citation type="journal article" date="2019" name="Int. J. Syst. Evol. Microbiol.">
        <title>The Global Catalogue of Microorganisms (GCM) 10K type strain sequencing project: providing services to taxonomists for standard genome sequencing and annotation.</title>
        <authorList>
            <consortium name="The Broad Institute Genomics Platform"/>
            <consortium name="The Broad Institute Genome Sequencing Center for Infectious Disease"/>
            <person name="Wu L."/>
            <person name="Ma J."/>
        </authorList>
    </citation>
    <scope>NUCLEOTIDE SEQUENCE [LARGE SCALE GENOMIC DNA]</scope>
    <source>
        <strain evidence="2">JCM 3369</strain>
    </source>
</reference>
<dbReference type="Proteomes" id="UP001596380">
    <property type="component" value="Unassembled WGS sequence"/>
</dbReference>
<dbReference type="InterPro" id="IPR012964">
    <property type="entry name" value="DUF1702"/>
</dbReference>
<dbReference type="RefSeq" id="WP_160822715.1">
    <property type="nucleotide sequence ID" value="NZ_JBHSXS010000012.1"/>
</dbReference>
<proteinExistence type="predicted"/>
<protein>
    <submittedName>
        <fullName evidence="1">DUF1702 family protein</fullName>
    </submittedName>
</protein>
<evidence type="ECO:0000313" key="2">
    <source>
        <dbReference type="Proteomes" id="UP001596380"/>
    </source>
</evidence>
<gene>
    <name evidence="1" type="ORF">ACFQKB_20750</name>
</gene>
<organism evidence="1 2">
    <name type="scientific">Actinomadura yumaensis</name>
    <dbReference type="NCBI Taxonomy" id="111807"/>
    <lineage>
        <taxon>Bacteria</taxon>
        <taxon>Bacillati</taxon>
        <taxon>Actinomycetota</taxon>
        <taxon>Actinomycetes</taxon>
        <taxon>Streptosporangiales</taxon>
        <taxon>Thermomonosporaceae</taxon>
        <taxon>Actinomadura</taxon>
    </lineage>
</organism>
<accession>A0ABW2CMN5</accession>
<comment type="caution">
    <text evidence="1">The sequence shown here is derived from an EMBL/GenBank/DDBJ whole genome shotgun (WGS) entry which is preliminary data.</text>
</comment>
<sequence length="322" mass="35499">MPTLAGALRRRLLMPDLSEVTFDKRGFHERDPRARLLLEHSGRQFLAGFGHAMDGRDMDDTRRLLETVERPFRGFAYEGASMAFTLTDVMTPWRRTRVRAFLDGPGSPHVYMAYVGIGWAMARLPRPLRRGIAVPDPLLRWLAIDGYGFHQAYFATQRYVREKRAPGVRAPWADPSGYAERVADQGIGRALWFVCGADVERLATVIGEFAPARRSDLWSGAGLAAAYAGGIEADEAETLLKLATGFRGELAQGCAFAAEARLRADLVTPDTRTAAQVFCRTSVEAAAAVTQDALVDLPSDGPVPAYELWRQRIRAAFEDVGG</sequence>
<dbReference type="EMBL" id="JBHSXS010000012">
    <property type="protein sequence ID" value="MFC6882195.1"/>
    <property type="molecule type" value="Genomic_DNA"/>
</dbReference>
<evidence type="ECO:0000313" key="1">
    <source>
        <dbReference type="EMBL" id="MFC6882195.1"/>
    </source>
</evidence>
<dbReference type="Pfam" id="PF08012">
    <property type="entry name" value="DUF1702"/>
    <property type="match status" value="1"/>
</dbReference>
<keyword evidence="2" id="KW-1185">Reference proteome</keyword>
<name>A0ABW2CMN5_9ACTN</name>